<organism evidence="2 3">
    <name type="scientific">Effrenium voratum</name>
    <dbReference type="NCBI Taxonomy" id="2562239"/>
    <lineage>
        <taxon>Eukaryota</taxon>
        <taxon>Sar</taxon>
        <taxon>Alveolata</taxon>
        <taxon>Dinophyceae</taxon>
        <taxon>Suessiales</taxon>
        <taxon>Symbiodiniaceae</taxon>
        <taxon>Effrenium</taxon>
    </lineage>
</organism>
<evidence type="ECO:0008006" key="4">
    <source>
        <dbReference type="Google" id="ProtNLM"/>
    </source>
</evidence>
<dbReference type="GO" id="GO:0003676">
    <property type="term" value="F:nucleic acid binding"/>
    <property type="evidence" value="ECO:0007669"/>
    <property type="project" value="InterPro"/>
</dbReference>
<feature type="region of interest" description="Disordered" evidence="1">
    <location>
        <begin position="1"/>
        <end position="20"/>
    </location>
</feature>
<keyword evidence="3" id="KW-1185">Reference proteome</keyword>
<evidence type="ECO:0000313" key="2">
    <source>
        <dbReference type="EMBL" id="CAJ1381267.1"/>
    </source>
</evidence>
<gene>
    <name evidence="2" type="ORF">EVOR1521_LOCUS9008</name>
</gene>
<evidence type="ECO:0000256" key="1">
    <source>
        <dbReference type="SAM" id="MobiDB-lite"/>
    </source>
</evidence>
<accession>A0AA36I584</accession>
<dbReference type="CDD" id="cd00590">
    <property type="entry name" value="RRM_SF"/>
    <property type="match status" value="1"/>
</dbReference>
<protein>
    <recommendedName>
        <fullName evidence="4">RRM domain-containing protein</fullName>
    </recommendedName>
</protein>
<evidence type="ECO:0000313" key="3">
    <source>
        <dbReference type="Proteomes" id="UP001178507"/>
    </source>
</evidence>
<dbReference type="SUPFAM" id="SSF54928">
    <property type="entry name" value="RNA-binding domain, RBD"/>
    <property type="match status" value="1"/>
</dbReference>
<name>A0AA36I584_9DINO</name>
<dbReference type="InterPro" id="IPR035979">
    <property type="entry name" value="RBD_domain_sf"/>
</dbReference>
<dbReference type="EMBL" id="CAUJNA010000793">
    <property type="protein sequence ID" value="CAJ1381267.1"/>
    <property type="molecule type" value="Genomic_DNA"/>
</dbReference>
<dbReference type="AlphaFoldDB" id="A0AA36I584"/>
<proteinExistence type="predicted"/>
<comment type="caution">
    <text evidence="2">The sequence shown here is derived from an EMBL/GenBank/DDBJ whole genome shotgun (WGS) entry which is preliminary data.</text>
</comment>
<reference evidence="2" key="1">
    <citation type="submission" date="2023-08" db="EMBL/GenBank/DDBJ databases">
        <authorList>
            <person name="Chen Y."/>
            <person name="Shah S."/>
            <person name="Dougan E. K."/>
            <person name="Thang M."/>
            <person name="Chan C."/>
        </authorList>
    </citation>
    <scope>NUCLEOTIDE SEQUENCE</scope>
</reference>
<dbReference type="Gene3D" id="3.30.70.330">
    <property type="match status" value="1"/>
</dbReference>
<sequence length="164" mass="18072">MASDAGFTAEGTFDREGVPPEDNRWKGVRHIFIQNLPARVSQQQFHEFIRLCSAPEPEQLKFPVYANGKSRGYAVASFRDCASAGAFVAATWQQRVPGFQKPEPIACQPCVARSRGLRRRMIGGKASPLFDPGPSSVSHFRCLREAFSVPPGVSLIRCFQMAGN</sequence>
<dbReference type="Proteomes" id="UP001178507">
    <property type="component" value="Unassembled WGS sequence"/>
</dbReference>
<dbReference type="InterPro" id="IPR012677">
    <property type="entry name" value="Nucleotide-bd_a/b_plait_sf"/>
</dbReference>